<gene>
    <name evidence="2" type="ORF">M9Y10_003089</name>
    <name evidence="1" type="ORF">M9Y10_009495</name>
</gene>
<evidence type="ECO:0008006" key="4">
    <source>
        <dbReference type="Google" id="ProtNLM"/>
    </source>
</evidence>
<proteinExistence type="predicted"/>
<comment type="caution">
    <text evidence="1">The sequence shown here is derived from an EMBL/GenBank/DDBJ whole genome shotgun (WGS) entry which is preliminary data.</text>
</comment>
<organism evidence="1 3">
    <name type="scientific">Tritrichomonas musculus</name>
    <dbReference type="NCBI Taxonomy" id="1915356"/>
    <lineage>
        <taxon>Eukaryota</taxon>
        <taxon>Metamonada</taxon>
        <taxon>Parabasalia</taxon>
        <taxon>Tritrichomonadida</taxon>
        <taxon>Tritrichomonadidae</taxon>
        <taxon>Tritrichomonas</taxon>
    </lineage>
</organism>
<dbReference type="EMBL" id="JAPFFF010000015">
    <property type="protein sequence ID" value="KAK8866531.1"/>
    <property type="molecule type" value="Genomic_DNA"/>
</dbReference>
<evidence type="ECO:0000313" key="1">
    <source>
        <dbReference type="EMBL" id="KAK8866531.1"/>
    </source>
</evidence>
<name>A0ABR2IQY8_9EUKA</name>
<protein>
    <recommendedName>
        <fullName evidence="4">Initiator binding domain-containing protein</fullName>
    </recommendedName>
</protein>
<dbReference type="EMBL" id="JAPFFF010000010">
    <property type="protein sequence ID" value="KAK8880417.1"/>
    <property type="molecule type" value="Genomic_DNA"/>
</dbReference>
<dbReference type="Proteomes" id="UP001470230">
    <property type="component" value="Unassembled WGS sequence"/>
</dbReference>
<evidence type="ECO:0000313" key="2">
    <source>
        <dbReference type="EMBL" id="KAK8880417.1"/>
    </source>
</evidence>
<reference evidence="1 3" key="1">
    <citation type="submission" date="2024-04" db="EMBL/GenBank/DDBJ databases">
        <title>Tritrichomonas musculus Genome.</title>
        <authorList>
            <person name="Alves-Ferreira E."/>
            <person name="Grigg M."/>
            <person name="Lorenzi H."/>
            <person name="Galac M."/>
        </authorList>
    </citation>
    <scope>NUCLEOTIDE SEQUENCE [LARGE SCALE GENOMIC DNA]</scope>
    <source>
        <strain evidence="1 3">EAF2021</strain>
    </source>
</reference>
<evidence type="ECO:0000313" key="3">
    <source>
        <dbReference type="Proteomes" id="UP001470230"/>
    </source>
</evidence>
<sequence>MQAQNMSFINQVINELHMTKEDLSMFTPPAVIYQNYCRNIIYSIRKYEFELLEIVAQFPANIRTVREKQKVLIMFVEVYPKYQDNNFIMIWFKFAHEMFLTKQKIYIEEFEFQSPKKNNTSSLSMSFSQTLNQNTTSLMRNVNFQEEEDEYDGVLNLCQQLKKMKI</sequence>
<keyword evidence="3" id="KW-1185">Reference proteome</keyword>
<accession>A0ABR2IQY8</accession>